<gene>
    <name evidence="1" type="ORF">CLNEO_11010</name>
</gene>
<protein>
    <recommendedName>
        <fullName evidence="3">Restriction endonuclease type IV Mrr domain-containing protein</fullName>
    </recommendedName>
</protein>
<dbReference type="SUPFAM" id="SSF52980">
    <property type="entry name" value="Restriction endonuclease-like"/>
    <property type="match status" value="1"/>
</dbReference>
<proteinExistence type="predicted"/>
<dbReference type="RefSeq" id="WP_066085671.1">
    <property type="nucleotide sequence ID" value="NZ_LRVM01000002.1"/>
</dbReference>
<dbReference type="InterPro" id="IPR011335">
    <property type="entry name" value="Restrct_endonuc-II-like"/>
</dbReference>
<sequence>MNNSVYVRLGFEFEKIVSQIFEKHGFSITIADLNCDQDYDIAADGVNNKLAIEVKISRNINISRQILLKASQRLAMTAVRAGRIPVLVAGGVVSKYLRNELENIKDFVVCDIQNLLYLVKDDEILRSRLVAILSFSIDDLEAVKPDKILAYTVPIKNKSATLVRQLTNKLKVWKPEDGDSAGYEILCTEVLQILFSEDLSLWKTQQKSNSDLFRFDLICKVKDNNEKEFWNMVEKYFQSKYIIFKFKNYTNEITQKEIFTTEKYLYSKALRRVAIVISTKGTDKNADKAIRGILREEGKLIISLSNEELIQMLMLRENNDIPSDYLSNKLDQLLIDLEK</sequence>
<dbReference type="AlphaFoldDB" id="A0A136WH67"/>
<evidence type="ECO:0008006" key="3">
    <source>
        <dbReference type="Google" id="ProtNLM"/>
    </source>
</evidence>
<evidence type="ECO:0000313" key="1">
    <source>
        <dbReference type="EMBL" id="KXL53875.1"/>
    </source>
</evidence>
<dbReference type="EMBL" id="LRVM01000002">
    <property type="protein sequence ID" value="KXL53875.1"/>
    <property type="molecule type" value="Genomic_DNA"/>
</dbReference>
<keyword evidence="2" id="KW-1185">Reference proteome</keyword>
<dbReference type="STRING" id="36847.CLNEO_11010"/>
<organism evidence="1 2">
    <name type="scientific">Anaerotignum neopropionicum</name>
    <dbReference type="NCBI Taxonomy" id="36847"/>
    <lineage>
        <taxon>Bacteria</taxon>
        <taxon>Bacillati</taxon>
        <taxon>Bacillota</taxon>
        <taxon>Clostridia</taxon>
        <taxon>Lachnospirales</taxon>
        <taxon>Anaerotignaceae</taxon>
        <taxon>Anaerotignum</taxon>
    </lineage>
</organism>
<dbReference type="Proteomes" id="UP000070539">
    <property type="component" value="Unassembled WGS sequence"/>
</dbReference>
<accession>A0A136WH67</accession>
<comment type="caution">
    <text evidence="1">The sequence shown here is derived from an EMBL/GenBank/DDBJ whole genome shotgun (WGS) entry which is preliminary data.</text>
</comment>
<dbReference type="OrthoDB" id="6691177at2"/>
<name>A0A136WH67_9FIRM</name>
<reference evidence="1 2" key="1">
    <citation type="submission" date="2016-01" db="EMBL/GenBank/DDBJ databases">
        <title>Genome sequence of Clostridium neopropionicum X4, DSM-3847.</title>
        <authorList>
            <person name="Poehlein A."/>
            <person name="Beck M.H."/>
            <person name="Bengelsdorf F.R."/>
            <person name="Daniel R."/>
            <person name="Duerre P."/>
        </authorList>
    </citation>
    <scope>NUCLEOTIDE SEQUENCE [LARGE SCALE GENOMIC DNA]</scope>
    <source>
        <strain evidence="1 2">DSM-3847</strain>
    </source>
</reference>
<evidence type="ECO:0000313" key="2">
    <source>
        <dbReference type="Proteomes" id="UP000070539"/>
    </source>
</evidence>